<dbReference type="HOGENOM" id="CLU_1455135_0_0_1"/>
<organism evidence="1">
    <name type="scientific">Rhizophagus irregularis (strain DAOM 181602 / DAOM 197198 / MUCL 43194)</name>
    <name type="common">Arbuscular mycorrhizal fungus</name>
    <name type="synonym">Glomus intraradices</name>
    <dbReference type="NCBI Taxonomy" id="747089"/>
    <lineage>
        <taxon>Eukaryota</taxon>
        <taxon>Fungi</taxon>
        <taxon>Fungi incertae sedis</taxon>
        <taxon>Mucoromycota</taxon>
        <taxon>Glomeromycotina</taxon>
        <taxon>Glomeromycetes</taxon>
        <taxon>Glomerales</taxon>
        <taxon>Glomeraceae</taxon>
        <taxon>Rhizophagus</taxon>
    </lineage>
</organism>
<proteinExistence type="predicted"/>
<dbReference type="EMBL" id="KI276704">
    <property type="protein sequence ID" value="ESA21132.1"/>
    <property type="molecule type" value="Genomic_DNA"/>
</dbReference>
<sequence length="186" mass="22314">MYFNQQILVSSNDSIIMGNPFIISTGNYKFIEIYLNNLNSDLKSKLKEYKINYNLLPSKTIFNYHNFIKSLDTRKIKSSTVKWTNNIIRTLKLDLFNDIDLKTDFIGLIQTSLFKMFIENEVIIHTLSIEISNYDFYQNEMFEIILQNQNFIHNIGNLKLYIDDTFDYSYFDNYKDIYILKIIYYK</sequence>
<reference evidence="1" key="1">
    <citation type="submission" date="2013-07" db="EMBL/GenBank/DDBJ databases">
        <title>The genome of an arbuscular mycorrhizal fungus provides insights into the evolution of the oldest plant symbiosis.</title>
        <authorList>
            <consortium name="DOE Joint Genome Institute"/>
            <person name="Tisserant E."/>
            <person name="Malbreil M."/>
            <person name="Kuo A."/>
            <person name="Kohler A."/>
            <person name="Symeonidi A."/>
            <person name="Balestrini R."/>
            <person name="Charron P."/>
            <person name="Duensing N."/>
            <person name="Frei-dit-Frey N."/>
            <person name="Gianinazzi-Pearson V."/>
            <person name="Gilbert B."/>
            <person name="Handa Y."/>
            <person name="Hijri M."/>
            <person name="Kaul R."/>
            <person name="Kawaguchi M."/>
            <person name="Krajinski F."/>
            <person name="Lammers P."/>
            <person name="Lapierre D."/>
            <person name="Masclaux F.G."/>
            <person name="Murat C."/>
            <person name="Morin E."/>
            <person name="Ndikumana S."/>
            <person name="Pagni M."/>
            <person name="Petitpierre D."/>
            <person name="Requena N."/>
            <person name="Rosikiewicz P."/>
            <person name="Riley R."/>
            <person name="Saito K."/>
            <person name="San Clemente H."/>
            <person name="Shapiro H."/>
            <person name="van Tuinen D."/>
            <person name="Becard G."/>
            <person name="Bonfante P."/>
            <person name="Paszkowski U."/>
            <person name="Shachar-Hill Y."/>
            <person name="Young J.P."/>
            <person name="Sanders I.R."/>
            <person name="Henrissat B."/>
            <person name="Rensing S.A."/>
            <person name="Grigoriev I.V."/>
            <person name="Corradi N."/>
            <person name="Roux C."/>
            <person name="Martin F."/>
        </authorList>
    </citation>
    <scope>NUCLEOTIDE SEQUENCE</scope>
    <source>
        <strain evidence="1">DAOM 197198</strain>
    </source>
</reference>
<name>U9UN61_RHIID</name>
<accession>U9UN61</accession>
<evidence type="ECO:0000313" key="1">
    <source>
        <dbReference type="EMBL" id="ESA21132.1"/>
    </source>
</evidence>
<dbReference type="AlphaFoldDB" id="U9UN61"/>
<protein>
    <submittedName>
        <fullName evidence="1">Uncharacterized protein</fullName>
    </submittedName>
</protein>
<gene>
    <name evidence="1" type="ORF">GLOINDRAFT_17803</name>
</gene>